<dbReference type="Pfam" id="PF09850">
    <property type="entry name" value="DotU"/>
    <property type="match status" value="1"/>
</dbReference>
<feature type="domain" description="Type IV / VI secretion system DotU" evidence="3">
    <location>
        <begin position="41"/>
        <end position="242"/>
    </location>
</feature>
<dbReference type="AlphaFoldDB" id="A0A0M0I5S7"/>
<dbReference type="STRING" id="171383.AKJ31_02685"/>
<dbReference type="NCBIfam" id="TIGR03349">
    <property type="entry name" value="IV_VI_DotU"/>
    <property type="match status" value="1"/>
</dbReference>
<name>A0A0M0I5S7_9VIBR</name>
<evidence type="ECO:0000259" key="3">
    <source>
        <dbReference type="Pfam" id="PF09850"/>
    </source>
</evidence>
<comment type="caution">
    <text evidence="4">The sequence shown here is derived from an EMBL/GenBank/DDBJ whole genome shotgun (WGS) entry which is preliminary data.</text>
</comment>
<dbReference type="Gene3D" id="1.25.40.590">
    <property type="entry name" value="Type IV / VI secretion system, DotU"/>
    <property type="match status" value="1"/>
</dbReference>
<evidence type="ECO:0000256" key="1">
    <source>
        <dbReference type="SAM" id="Coils"/>
    </source>
</evidence>
<dbReference type="NCBIfam" id="NF038228">
    <property type="entry name" value="IcmH_DotU_IVB"/>
    <property type="match status" value="1"/>
</dbReference>
<keyword evidence="2" id="KW-0812">Transmembrane</keyword>
<dbReference type="PANTHER" id="PTHR38033:SF1">
    <property type="entry name" value="DOTU FAMILY TYPE IV_VI SECRETION SYSTEM PROTEIN"/>
    <property type="match status" value="1"/>
</dbReference>
<evidence type="ECO:0000313" key="5">
    <source>
        <dbReference type="Proteomes" id="UP000037530"/>
    </source>
</evidence>
<dbReference type="PANTHER" id="PTHR38033">
    <property type="entry name" value="MEMBRANE PROTEIN-RELATED"/>
    <property type="match status" value="1"/>
</dbReference>
<keyword evidence="1" id="KW-0175">Coiled coil</keyword>
<dbReference type="OrthoDB" id="345640at2"/>
<evidence type="ECO:0000256" key="2">
    <source>
        <dbReference type="SAM" id="Phobius"/>
    </source>
</evidence>
<sequence>MSVTHEFTNDRYDELLFDQVKSIDADQDYWFQLRGDNENKMIDAATPLLGLSLRIRSLAKCDNVEAIYKQVQEEIKAIEMELIQADVEHASVMAYRYVLCAVLDEAVMSTDWGAESSWAEHSLLTRFHNETWGGEKVFVILNRLLADPPRYRMLLEFIYLCLMLGFEGKYKVVEGGKEERERVALKLYETLNSFDDKEPESLTCATEHVVATKYRLSNQMPVWMIFAGFAGLWGVAFIVYRYLLSAKSLDVLNQLTQLL</sequence>
<dbReference type="Proteomes" id="UP000037530">
    <property type="component" value="Unassembled WGS sequence"/>
</dbReference>
<dbReference type="EMBL" id="LHPI01000001">
    <property type="protein sequence ID" value="KOO09283.1"/>
    <property type="molecule type" value="Genomic_DNA"/>
</dbReference>
<proteinExistence type="predicted"/>
<protein>
    <submittedName>
        <fullName evidence="4">Type IV secretion protein DotU</fullName>
    </submittedName>
</protein>
<dbReference type="InterPro" id="IPR038522">
    <property type="entry name" value="T4/T6SS_DotU_sf"/>
</dbReference>
<accession>A0A0M0I5S7</accession>
<feature type="coiled-coil region" evidence="1">
    <location>
        <begin position="61"/>
        <end position="88"/>
    </location>
</feature>
<organism evidence="4 5">
    <name type="scientific">Vibrio hepatarius</name>
    <dbReference type="NCBI Taxonomy" id="171383"/>
    <lineage>
        <taxon>Bacteria</taxon>
        <taxon>Pseudomonadati</taxon>
        <taxon>Pseudomonadota</taxon>
        <taxon>Gammaproteobacteria</taxon>
        <taxon>Vibrionales</taxon>
        <taxon>Vibrionaceae</taxon>
        <taxon>Vibrio</taxon>
        <taxon>Vibrio oreintalis group</taxon>
    </lineage>
</organism>
<dbReference type="RefSeq" id="WP_053407542.1">
    <property type="nucleotide sequence ID" value="NZ_DAIPHI010000025.1"/>
</dbReference>
<dbReference type="PATRIC" id="fig|171383.3.peg.549"/>
<evidence type="ECO:0000313" key="4">
    <source>
        <dbReference type="EMBL" id="KOO09283.1"/>
    </source>
</evidence>
<feature type="transmembrane region" description="Helical" evidence="2">
    <location>
        <begin position="222"/>
        <end position="243"/>
    </location>
</feature>
<keyword evidence="5" id="KW-1185">Reference proteome</keyword>
<keyword evidence="2" id="KW-0472">Membrane</keyword>
<keyword evidence="2" id="KW-1133">Transmembrane helix</keyword>
<reference evidence="5" key="1">
    <citation type="submission" date="2015-08" db="EMBL/GenBank/DDBJ databases">
        <title>Vibrio galatheae sp. nov., a novel member of the Vibrionaceae family isolated from the Solomon Islands.</title>
        <authorList>
            <person name="Giubergia S."/>
            <person name="Machado H."/>
            <person name="Mateiu R.V."/>
            <person name="Gram L."/>
        </authorList>
    </citation>
    <scope>NUCLEOTIDE SEQUENCE [LARGE SCALE GENOMIC DNA]</scope>
    <source>
        <strain evidence="5">DSM 19134</strain>
    </source>
</reference>
<dbReference type="InterPro" id="IPR017732">
    <property type="entry name" value="T4/T6SS_DotU"/>
</dbReference>
<gene>
    <name evidence="4" type="ORF">AKJ31_02685</name>
</gene>